<gene>
    <name evidence="10" type="primary">rnfB</name>
    <name evidence="14" type="ORF">HHT355_2079</name>
</gene>
<keyword evidence="8 10" id="KW-0411">Iron-sulfur</keyword>
<dbReference type="InterPro" id="IPR007202">
    <property type="entry name" value="4Fe-4S_dom"/>
</dbReference>
<evidence type="ECO:0000313" key="15">
    <source>
        <dbReference type="Proteomes" id="UP000236497"/>
    </source>
</evidence>
<keyword evidence="3 10" id="KW-0479">Metal-binding</keyword>
<dbReference type="InterPro" id="IPR017896">
    <property type="entry name" value="4Fe4S_Fe-S-bd"/>
</dbReference>
<evidence type="ECO:0000256" key="7">
    <source>
        <dbReference type="ARBA" id="ARBA00023004"/>
    </source>
</evidence>
<evidence type="ECO:0000256" key="8">
    <source>
        <dbReference type="ARBA" id="ARBA00023014"/>
    </source>
</evidence>
<dbReference type="Pfam" id="PF04060">
    <property type="entry name" value="FeS"/>
    <property type="match status" value="1"/>
</dbReference>
<name>A0A0H5SIE5_HERHM</name>
<dbReference type="GO" id="GO:0022900">
    <property type="term" value="P:electron transport chain"/>
    <property type="evidence" value="ECO:0007669"/>
    <property type="project" value="UniProtKB-UniRule"/>
</dbReference>
<feature type="domain" description="4Fe-4S" evidence="13">
    <location>
        <begin position="48"/>
        <end position="107"/>
    </location>
</feature>
<dbReference type="GO" id="GO:0051539">
    <property type="term" value="F:4 iron, 4 sulfur cluster binding"/>
    <property type="evidence" value="ECO:0007669"/>
    <property type="project" value="UniProtKB-UniRule"/>
</dbReference>
<feature type="binding site" evidence="10">
    <location>
        <position position="168"/>
    </location>
    <ligand>
        <name>[4Fe-4S] cluster</name>
        <dbReference type="ChEBI" id="CHEBI:49883"/>
        <label>3</label>
    </ligand>
</feature>
<dbReference type="GO" id="GO:0046872">
    <property type="term" value="F:metal ion binding"/>
    <property type="evidence" value="ECO:0007669"/>
    <property type="project" value="UniProtKB-KW"/>
</dbReference>
<dbReference type="GO" id="GO:0009055">
    <property type="term" value="F:electron transfer activity"/>
    <property type="evidence" value="ECO:0007669"/>
    <property type="project" value="InterPro"/>
</dbReference>
<evidence type="ECO:0000259" key="13">
    <source>
        <dbReference type="PROSITE" id="PS51656"/>
    </source>
</evidence>
<dbReference type="Gene3D" id="1.10.15.40">
    <property type="entry name" value="Electron transport complex subunit B, putative Fe-S cluster"/>
    <property type="match status" value="1"/>
</dbReference>
<feature type="binding site" evidence="10">
    <location>
        <position position="193"/>
    </location>
    <ligand>
        <name>[4Fe-4S] cluster</name>
        <dbReference type="ChEBI" id="CHEBI:49883"/>
        <label>3</label>
    </ligand>
</feature>
<dbReference type="PROSITE" id="PS51656">
    <property type="entry name" value="4FE4S"/>
    <property type="match status" value="1"/>
</dbReference>
<accession>A0A0H5SIE5</accession>
<keyword evidence="4 10" id="KW-0677">Repeat</keyword>
<evidence type="ECO:0000256" key="10">
    <source>
        <dbReference type="HAMAP-Rule" id="MF_00463"/>
    </source>
</evidence>
<evidence type="ECO:0000256" key="5">
    <source>
        <dbReference type="ARBA" id="ARBA00022967"/>
    </source>
</evidence>
<proteinExistence type="inferred from homology"/>
<evidence type="ECO:0000256" key="11">
    <source>
        <dbReference type="SAM" id="Phobius"/>
    </source>
</evidence>
<feature type="domain" description="4Fe-4S ferredoxin-type" evidence="12">
    <location>
        <begin position="252"/>
        <end position="280"/>
    </location>
</feature>
<feature type="domain" description="4Fe-4S ferredoxin-type" evidence="12">
    <location>
        <begin position="222"/>
        <end position="251"/>
    </location>
</feature>
<evidence type="ECO:0000256" key="3">
    <source>
        <dbReference type="ARBA" id="ARBA00022723"/>
    </source>
</evidence>
<feature type="domain" description="4Fe-4S ferredoxin-type" evidence="12">
    <location>
        <begin position="178"/>
        <end position="207"/>
    </location>
</feature>
<dbReference type="Gene3D" id="3.30.70.20">
    <property type="match status" value="2"/>
</dbReference>
<feature type="binding site" evidence="10">
    <location>
        <position position="90"/>
    </location>
    <ligand>
        <name>[4Fe-4S] cluster</name>
        <dbReference type="ChEBI" id="CHEBI:49883"/>
        <label>1</label>
    </ligand>
</feature>
<evidence type="ECO:0000256" key="2">
    <source>
        <dbReference type="ARBA" id="ARBA00022485"/>
    </source>
</evidence>
<feature type="binding site" evidence="10">
    <location>
        <position position="154"/>
    </location>
    <ligand>
        <name>[4Fe-4S] cluster</name>
        <dbReference type="ChEBI" id="CHEBI:49883"/>
        <label>2</label>
    </ligand>
</feature>
<keyword evidence="2 10" id="KW-0004">4Fe-4S</keyword>
<dbReference type="HAMAP" id="MF_00463">
    <property type="entry name" value="RsxB_RnfB"/>
    <property type="match status" value="1"/>
</dbReference>
<comment type="cofactor">
    <cofactor evidence="10">
        <name>[4Fe-4S] cluster</name>
        <dbReference type="ChEBI" id="CHEBI:49883"/>
    </cofactor>
    <text evidence="10">Binds 3 [4Fe-4S] clusters.</text>
</comment>
<keyword evidence="9 10" id="KW-0472">Membrane</keyword>
<comment type="subunit">
    <text evidence="10">The complex is composed of six subunits: RnfA, RnfB, RnfC, RnfD, RnfE and RnfG.</text>
</comment>
<feature type="binding site" evidence="10">
    <location>
        <position position="197"/>
    </location>
    <ligand>
        <name>[4Fe-4S] cluster</name>
        <dbReference type="ChEBI" id="CHEBI:49883"/>
        <label>2</label>
    </ligand>
</feature>
<evidence type="ECO:0000259" key="12">
    <source>
        <dbReference type="PROSITE" id="PS51379"/>
    </source>
</evidence>
<dbReference type="CDD" id="cd10549">
    <property type="entry name" value="MtMvhB_like"/>
    <property type="match status" value="1"/>
</dbReference>
<feature type="binding site" evidence="10">
    <location>
        <position position="190"/>
    </location>
    <ligand>
        <name>[4Fe-4S] cluster</name>
        <dbReference type="ChEBI" id="CHEBI:49883"/>
        <label>3</label>
    </ligand>
</feature>
<evidence type="ECO:0000256" key="1">
    <source>
        <dbReference type="ARBA" id="ARBA00022448"/>
    </source>
</evidence>
<feature type="binding site" evidence="10">
    <location>
        <position position="65"/>
    </location>
    <ligand>
        <name>[4Fe-4S] cluster</name>
        <dbReference type="ChEBI" id="CHEBI:49883"/>
        <label>1</label>
    </ligand>
</feature>
<keyword evidence="6 10" id="KW-0249">Electron transport</keyword>
<protein>
    <recommendedName>
        <fullName evidence="10">Ion-translocating oxidoreductase complex subunit B</fullName>
        <ecNumber evidence="10">7.-.-.-</ecNumber>
    </recommendedName>
    <alternativeName>
        <fullName evidence="10">Rnf electron transport complex subunit B</fullName>
    </alternativeName>
</protein>
<dbReference type="RefSeq" id="WP_103203374.1">
    <property type="nucleotide sequence ID" value="NZ_CVTD020000024.1"/>
</dbReference>
<organism evidence="14 15">
    <name type="scientific">Herbinix hemicellulosilytica</name>
    <dbReference type="NCBI Taxonomy" id="1564487"/>
    <lineage>
        <taxon>Bacteria</taxon>
        <taxon>Bacillati</taxon>
        <taxon>Bacillota</taxon>
        <taxon>Clostridia</taxon>
        <taxon>Lachnospirales</taxon>
        <taxon>Lachnospiraceae</taxon>
        <taxon>Herbinix</taxon>
    </lineage>
</organism>
<dbReference type="OrthoDB" id="9789936at2"/>
<dbReference type="InterPro" id="IPR050395">
    <property type="entry name" value="4Fe4S_Ferredoxin_RnfB"/>
</dbReference>
<dbReference type="PROSITE" id="PS00198">
    <property type="entry name" value="4FE4S_FER_1"/>
    <property type="match status" value="2"/>
</dbReference>
<keyword evidence="11" id="KW-1133">Transmembrane helix</keyword>
<keyword evidence="11" id="KW-0812">Transmembrane</keyword>
<keyword evidence="10" id="KW-1003">Cell membrane</keyword>
<keyword evidence="7 10" id="KW-0408">Iron</keyword>
<dbReference type="GO" id="GO:0005886">
    <property type="term" value="C:plasma membrane"/>
    <property type="evidence" value="ECO:0007669"/>
    <property type="project" value="UniProtKB-SubCell"/>
</dbReference>
<keyword evidence="1 10" id="KW-0813">Transport</keyword>
<dbReference type="AlphaFoldDB" id="A0A0H5SIE5"/>
<feature type="binding site" evidence="10">
    <location>
        <position position="68"/>
    </location>
    <ligand>
        <name>[4Fe-4S] cluster</name>
        <dbReference type="ChEBI" id="CHEBI:49883"/>
        <label>1</label>
    </ligand>
</feature>
<dbReference type="Proteomes" id="UP000236497">
    <property type="component" value="Unassembled WGS sequence"/>
</dbReference>
<dbReference type="Pfam" id="PF12838">
    <property type="entry name" value="Fer4_7"/>
    <property type="match status" value="1"/>
</dbReference>
<dbReference type="InterPro" id="IPR017900">
    <property type="entry name" value="4Fe4S_Fe_S_CS"/>
</dbReference>
<dbReference type="Pfam" id="PF00037">
    <property type="entry name" value="Fer4"/>
    <property type="match status" value="1"/>
</dbReference>
<comment type="caution">
    <text evidence="10">Lacks conserved residue(s) required for the propagation of feature annotation.</text>
</comment>
<comment type="subcellular location">
    <subcellularLocation>
        <location evidence="10">Cell membrane</location>
    </subcellularLocation>
</comment>
<feature type="transmembrane region" description="Helical" evidence="11">
    <location>
        <begin position="20"/>
        <end position="41"/>
    </location>
</feature>
<feature type="binding site" evidence="10">
    <location>
        <position position="158"/>
    </location>
    <ligand>
        <name>[4Fe-4S] cluster</name>
        <dbReference type="ChEBI" id="CHEBI:49883"/>
        <label>2</label>
    </ligand>
</feature>
<keyword evidence="15" id="KW-1185">Reference proteome</keyword>
<dbReference type="PROSITE" id="PS51379">
    <property type="entry name" value="4FE4S_FER_2"/>
    <property type="match status" value="3"/>
</dbReference>
<feature type="binding site" evidence="10">
    <location>
        <position position="164"/>
    </location>
    <ligand>
        <name>[4Fe-4S] cluster</name>
        <dbReference type="ChEBI" id="CHEBI:49883"/>
        <label>2</label>
    </ligand>
</feature>
<dbReference type="InterPro" id="IPR010207">
    <property type="entry name" value="Elect_transpt_cplx_RnfB/RsxB"/>
</dbReference>
<feature type="region of interest" description="Hydrophobic" evidence="10">
    <location>
        <begin position="1"/>
        <end position="42"/>
    </location>
</feature>
<comment type="function">
    <text evidence="10">Part of a membrane-bound complex that couples electron transfer with translocation of ions across the membrane.</text>
</comment>
<dbReference type="EMBL" id="CVTD020000024">
    <property type="protein sequence ID" value="CRZ35277.1"/>
    <property type="molecule type" value="Genomic_DNA"/>
</dbReference>
<evidence type="ECO:0000313" key="14">
    <source>
        <dbReference type="EMBL" id="CRZ35277.1"/>
    </source>
</evidence>
<evidence type="ECO:0000256" key="9">
    <source>
        <dbReference type="ARBA" id="ARBA00023136"/>
    </source>
</evidence>
<dbReference type="PANTHER" id="PTHR43560">
    <property type="entry name" value="ION-TRANSLOCATING OXIDOREDUCTASE COMPLEX SUBUNIT B"/>
    <property type="match status" value="1"/>
</dbReference>
<keyword evidence="5 10" id="KW-1278">Translocase</keyword>
<dbReference type="EC" id="7.-.-.-" evidence="10"/>
<evidence type="ECO:0000256" key="6">
    <source>
        <dbReference type="ARBA" id="ARBA00022982"/>
    </source>
</evidence>
<reference evidence="14 15" key="1">
    <citation type="submission" date="2015-06" db="EMBL/GenBank/DDBJ databases">
        <authorList>
            <person name="Wibberg Daniel"/>
        </authorList>
    </citation>
    <scope>NUCLEOTIDE SEQUENCE [LARGE SCALE GENOMIC DNA]</scope>
    <source>
        <strain evidence="14 15">T3/55T</strain>
    </source>
</reference>
<dbReference type="SUPFAM" id="SSF54862">
    <property type="entry name" value="4Fe-4S ferredoxins"/>
    <property type="match status" value="2"/>
</dbReference>
<dbReference type="PANTHER" id="PTHR43560:SF1">
    <property type="entry name" value="ION-TRANSLOCATING OXIDOREDUCTASE COMPLEX SUBUNIT B"/>
    <property type="match status" value="1"/>
</dbReference>
<feature type="binding site" evidence="10">
    <location>
        <position position="187"/>
    </location>
    <ligand>
        <name>[4Fe-4S] cluster</name>
        <dbReference type="ChEBI" id="CHEBI:49883"/>
        <label>3</label>
    </ligand>
</feature>
<feature type="binding site" evidence="10">
    <location>
        <position position="73"/>
    </location>
    <ligand>
        <name>[4Fe-4S] cluster</name>
        <dbReference type="ChEBI" id="CHEBI:49883"/>
        <label>1</label>
    </ligand>
</feature>
<comment type="similarity">
    <text evidence="10">Belongs to the 4Fe4S bacterial-type ferredoxin family. RnfB subfamily.</text>
</comment>
<evidence type="ECO:0000256" key="4">
    <source>
        <dbReference type="ARBA" id="ARBA00022737"/>
    </source>
</evidence>
<sequence length="280" mass="28984">MLTVNILAAIEWAAISYTDIAVATGVVSAVGLLIGLFLGLASRKLEVPIDEKETMVRELLPGANCGGCGYAGCDACAKAIALGEAPANVCPVASHDIHVEIAKVIGGSVVETEKQVAFVKCAGTCDKSKINATYYGPKDCKLAAGIGGNGSKGCGYGCMGFGSCVKVCAFDAIHIVDGVAFVDKEKCTACGMCVAECPINIIELVPQKARTYVACSSNDKGKDVKTVCSIGCIGCKLCEKACEYDAIHVNDNLAKIDYDKCTNCGACVKVCPVKVIQQTA</sequence>